<evidence type="ECO:0000313" key="4">
    <source>
        <dbReference type="EMBL" id="RQP84377.1"/>
    </source>
</evidence>
<dbReference type="GO" id="GO:0005886">
    <property type="term" value="C:plasma membrane"/>
    <property type="evidence" value="ECO:0007669"/>
    <property type="project" value="UniProtKB-SubCell"/>
</dbReference>
<dbReference type="EMBL" id="QTNY01000001">
    <property type="protein sequence ID" value="RQP84377.1"/>
    <property type="molecule type" value="Genomic_DNA"/>
</dbReference>
<dbReference type="Proteomes" id="UP000273734">
    <property type="component" value="Unassembled WGS sequence"/>
</dbReference>
<keyword evidence="2" id="KW-0812">Transmembrane</keyword>
<comment type="subcellular location">
    <subcellularLocation>
        <location evidence="2">Cell membrane</location>
        <topology evidence="2">Lipid-anchor</topology>
    </subcellularLocation>
</comment>
<keyword evidence="2" id="KW-0564">Palmitate</keyword>
<feature type="compositionally biased region" description="Low complexity" evidence="3">
    <location>
        <begin position="544"/>
        <end position="562"/>
    </location>
</feature>
<feature type="compositionally biased region" description="Polar residues" evidence="3">
    <location>
        <begin position="564"/>
        <end position="574"/>
    </location>
</feature>
<dbReference type="InterPro" id="IPR010131">
    <property type="entry name" value="MdtP/NodT-like"/>
</dbReference>
<dbReference type="RefSeq" id="WP_095411127.1">
    <property type="nucleotide sequence ID" value="NZ_NQMX01000023.1"/>
</dbReference>
<evidence type="ECO:0000313" key="5">
    <source>
        <dbReference type="Proteomes" id="UP000273734"/>
    </source>
</evidence>
<feature type="compositionally biased region" description="Low complexity" evidence="3">
    <location>
        <begin position="51"/>
        <end position="60"/>
    </location>
</feature>
<feature type="chain" id="PRO_5044362086" evidence="2">
    <location>
        <begin position="27"/>
        <end position="598"/>
    </location>
</feature>
<evidence type="ECO:0000256" key="3">
    <source>
        <dbReference type="SAM" id="MobiDB-lite"/>
    </source>
</evidence>
<feature type="region of interest" description="Disordered" evidence="3">
    <location>
        <begin position="535"/>
        <end position="574"/>
    </location>
</feature>
<keyword evidence="2" id="KW-0449">Lipoprotein</keyword>
<dbReference type="Gene3D" id="2.20.200.10">
    <property type="entry name" value="Outer membrane efflux proteins (OEP)"/>
    <property type="match status" value="1"/>
</dbReference>
<organism evidence="4 5">
    <name type="scientific">Burkholderia ubonensis</name>
    <dbReference type="NCBI Taxonomy" id="101571"/>
    <lineage>
        <taxon>Bacteria</taxon>
        <taxon>Pseudomonadati</taxon>
        <taxon>Pseudomonadota</taxon>
        <taxon>Betaproteobacteria</taxon>
        <taxon>Burkholderiales</taxon>
        <taxon>Burkholderiaceae</taxon>
        <taxon>Burkholderia</taxon>
        <taxon>Burkholderia cepacia complex</taxon>
    </lineage>
</organism>
<gene>
    <name evidence="4" type="ORF">DF015_00730</name>
</gene>
<keyword evidence="2" id="KW-0472">Membrane</keyword>
<reference evidence="4 5" key="1">
    <citation type="submission" date="2018-08" db="EMBL/GenBank/DDBJ databases">
        <title>Comparative analysis of Burkholderia isolates from Puerto Rico.</title>
        <authorList>
            <person name="Hall C."/>
            <person name="Sahl J."/>
            <person name="Wagner D."/>
        </authorList>
    </citation>
    <scope>NUCLEOTIDE SEQUENCE [LARGE SCALE GENOMIC DNA]</scope>
    <source>
        <strain evidence="4 5">Bp8964</strain>
    </source>
</reference>
<dbReference type="GO" id="GO:0015562">
    <property type="term" value="F:efflux transmembrane transporter activity"/>
    <property type="evidence" value="ECO:0007669"/>
    <property type="project" value="InterPro"/>
</dbReference>
<dbReference type="Gene3D" id="1.20.1600.10">
    <property type="entry name" value="Outer membrane efflux proteins (OEP)"/>
    <property type="match status" value="1"/>
</dbReference>
<protein>
    <submittedName>
        <fullName evidence="4">RND transporter</fullName>
    </submittedName>
</protein>
<sequence length="598" mass="63155">MRSLPFPSPPIRVLPLALVVALAACSMEPTYQRPDAPIPSAYPNGPAYSTPGANAGQQNAPAAADLGWRQFFVDPQLQQLIARALANNRDLRIATLNIDAARAQYRLQRAAQFPEIDANLGLNSQRLSPGLRAPGQSPLINTFSAGVGLTNFEIDLFGRVRSMSHAAQEQYLATVEAQRSVHISLVAEVGNAYLTLMADRELLKLAQDTLKNQQDVAAMIHRGKLAGGMAQLDEHRADTQVQTAQVAVEQYTRQVAQDENALTLLIGGGPLPAGVTNAMPLGNQHVLAEFPEGLPSTLLERRPDIMAAEHRLIAANANIGAARAAFFPRITLTGMLGVASATLAGLFSGGAAWLFAPQLTMPIFDGGRNSANLDLATVEKDVNVANYERTIQSAFREVADSMAARTTFEREVNAQQKMIHDISETQRLAQMRFQNGVDDYFGVFDAQRQLFQAQQLLVTYKLAGLTSRVTLYKALGGGWQESNQVAGAQQPAAKAQPAAAARPGATAQSKAVVPPAAAAQPRVTSVVVTEPGAETRPNAAAQPGTVAQSGATAQQGAARAAAPSVTTKRSVDSSGVTAIIETTVTPGTTGGVAKPGGQ</sequence>
<feature type="region of interest" description="Disordered" evidence="3">
    <location>
        <begin position="33"/>
        <end position="60"/>
    </location>
</feature>
<dbReference type="PANTHER" id="PTHR30203">
    <property type="entry name" value="OUTER MEMBRANE CATION EFFLUX PROTEIN"/>
    <property type="match status" value="1"/>
</dbReference>
<accession>A0AB74DIA0</accession>
<name>A0AB74DIA0_9BURK</name>
<comment type="similarity">
    <text evidence="1 2">Belongs to the outer membrane factor (OMF) (TC 1.B.17) family.</text>
</comment>
<dbReference type="AlphaFoldDB" id="A0AB74DIA0"/>
<dbReference type="InterPro" id="IPR003423">
    <property type="entry name" value="OMP_efflux"/>
</dbReference>
<evidence type="ECO:0000256" key="2">
    <source>
        <dbReference type="RuleBase" id="RU362097"/>
    </source>
</evidence>
<comment type="caution">
    <text evidence="4">The sequence shown here is derived from an EMBL/GenBank/DDBJ whole genome shotgun (WGS) entry which is preliminary data.</text>
</comment>
<dbReference type="SUPFAM" id="SSF56954">
    <property type="entry name" value="Outer membrane efflux proteins (OEP)"/>
    <property type="match status" value="1"/>
</dbReference>
<keyword evidence="2" id="KW-1134">Transmembrane beta strand</keyword>
<dbReference type="NCBIfam" id="TIGR01845">
    <property type="entry name" value="outer_NodT"/>
    <property type="match status" value="1"/>
</dbReference>
<dbReference type="PANTHER" id="PTHR30203:SF32">
    <property type="entry name" value="CATION EFFLUX SYSTEM PROTEIN CUSC"/>
    <property type="match status" value="1"/>
</dbReference>
<evidence type="ECO:0000256" key="1">
    <source>
        <dbReference type="ARBA" id="ARBA00007613"/>
    </source>
</evidence>
<proteinExistence type="inferred from homology"/>
<feature type="signal peptide" evidence="2">
    <location>
        <begin position="1"/>
        <end position="26"/>
    </location>
</feature>
<keyword evidence="2" id="KW-0732">Signal</keyword>
<dbReference type="Pfam" id="PF02321">
    <property type="entry name" value="OEP"/>
    <property type="match status" value="2"/>
</dbReference>
<dbReference type="PROSITE" id="PS51257">
    <property type="entry name" value="PROKAR_LIPOPROTEIN"/>
    <property type="match status" value="1"/>
</dbReference>